<sequence length="262" mass="29957">MRKVFATLFAVFLFFSVCPERDAFAISNAPINWGFNKGKNGQQADAGAAYNALLQKYGGIYKGNPNDKYVYLTFDNGYENGYTPKILDVLKKEKVPAIFFVTGHYLKSHPDLVKRMVKEGHIIGNHSWGHPDMTQISDAQVREELEKVKAETARLTGQKEMKYLRPPRGILSERTLKLGNEEGYTHVLWSLAYLDWDVNRQRGTQFAYDSIMSQIHPGAIILLHTVSKDNANALERVIKDLKKQGYKFKSMDEFMKTEKLKK</sequence>
<accession>A0A0C5C0A6</accession>
<evidence type="ECO:0000313" key="3">
    <source>
        <dbReference type="EMBL" id="AJO21628.1"/>
    </source>
</evidence>
<dbReference type="InterPro" id="IPR011330">
    <property type="entry name" value="Glyco_hydro/deAcase_b/a-brl"/>
</dbReference>
<dbReference type="CDD" id="cd10948">
    <property type="entry name" value="CE4_BsPdaA_like"/>
    <property type="match status" value="1"/>
</dbReference>
<dbReference type="SUPFAM" id="SSF88713">
    <property type="entry name" value="Glycoside hydrolase/deacetylase"/>
    <property type="match status" value="1"/>
</dbReference>
<dbReference type="STRING" id="1398.AB434_0354"/>
<reference evidence="3" key="1">
    <citation type="submission" date="2015-01" db="EMBL/GenBank/DDBJ databases">
        <title>Comparative genome analysis of Bacillus coagulans HM-08, Clostridium butyricum HM-68, Bacillus subtilis HM-66 and Bacillus licheniformis BL-09.</title>
        <authorList>
            <person name="Zhang H."/>
        </authorList>
    </citation>
    <scope>NUCLEOTIDE SEQUENCE [LARGE SCALE GENOMIC DNA]</scope>
    <source>
        <strain evidence="3">HM-08</strain>
    </source>
</reference>
<keyword evidence="1" id="KW-0732">Signal</keyword>
<reference evidence="5" key="2">
    <citation type="submission" date="2015-01" db="EMBL/GenBank/DDBJ databases">
        <title>Comparative genome analysis of Bacillus coagulans HM-08, Clostridium butyricum HM-68, Bacillus subtilis HM-66 and Bacillus paralicheniformis BL-09.</title>
        <authorList>
            <person name="Zhang H."/>
        </authorList>
    </citation>
    <scope>NUCLEOTIDE SEQUENCE [LARGE SCALE GENOMIC DNA]</scope>
    <source>
        <strain evidence="5">HM-08</strain>
    </source>
</reference>
<feature type="domain" description="NodB homology" evidence="2">
    <location>
        <begin position="68"/>
        <end position="249"/>
    </location>
</feature>
<proteinExistence type="predicted"/>
<gene>
    <name evidence="4" type="ORF">HMPREF3213_03000</name>
    <name evidence="3" type="ORF">SB48_HM08orf01279</name>
</gene>
<reference evidence="4" key="4">
    <citation type="submission" date="2016-01" db="EMBL/GenBank/DDBJ databases">
        <authorList>
            <person name="Oliw E.H."/>
        </authorList>
    </citation>
    <scope>NUCLEOTIDE SEQUENCE [LARGE SCALE GENOMIC DNA]</scope>
    <source>
        <strain evidence="4">GED7749B</strain>
    </source>
</reference>
<dbReference type="InterPro" id="IPR002509">
    <property type="entry name" value="NODB_dom"/>
</dbReference>
<dbReference type="PANTHER" id="PTHR10587">
    <property type="entry name" value="GLYCOSYL TRANSFERASE-RELATED"/>
    <property type="match status" value="1"/>
</dbReference>
<dbReference type="EMBL" id="LRPN01000144">
    <property type="protein sequence ID" value="KWZ78350.1"/>
    <property type="molecule type" value="Genomic_DNA"/>
</dbReference>
<keyword evidence="5" id="KW-1185">Reference proteome</keyword>
<dbReference type="InterPro" id="IPR050248">
    <property type="entry name" value="Polysacc_deacetylase_ArnD"/>
</dbReference>
<dbReference type="Proteomes" id="UP000032024">
    <property type="component" value="Chromosome"/>
</dbReference>
<dbReference type="EMBL" id="CP010525">
    <property type="protein sequence ID" value="AJO21628.1"/>
    <property type="molecule type" value="Genomic_DNA"/>
</dbReference>
<dbReference type="GO" id="GO:0005975">
    <property type="term" value="P:carbohydrate metabolic process"/>
    <property type="evidence" value="ECO:0007669"/>
    <property type="project" value="InterPro"/>
</dbReference>
<dbReference type="PROSITE" id="PS51677">
    <property type="entry name" value="NODB"/>
    <property type="match status" value="1"/>
</dbReference>
<dbReference type="PATRIC" id="fig|1398.18.peg.850"/>
<dbReference type="InterPro" id="IPR014235">
    <property type="entry name" value="Spore_PdaA"/>
</dbReference>
<dbReference type="NCBIfam" id="TIGR02884">
    <property type="entry name" value="spore_pdaA"/>
    <property type="match status" value="1"/>
</dbReference>
<dbReference type="AlphaFoldDB" id="A0A0C5C0A6"/>
<dbReference type="GO" id="GO:0016020">
    <property type="term" value="C:membrane"/>
    <property type="evidence" value="ECO:0007669"/>
    <property type="project" value="TreeGrafter"/>
</dbReference>
<reference evidence="6" key="3">
    <citation type="submission" date="2016-01" db="EMBL/GenBank/DDBJ databases">
        <authorList>
            <person name="Mitreva M."/>
            <person name="Pepin K.H."/>
            <person name="Mihindukulasuriya K.A."/>
            <person name="Fulton R."/>
            <person name="Fronick C."/>
            <person name="O'Laughlin M."/>
            <person name="Miner T."/>
            <person name="Herter B."/>
            <person name="Rosa B.A."/>
            <person name="Cordes M."/>
            <person name="Tomlinson C."/>
            <person name="Wollam A."/>
            <person name="Palsikar V.B."/>
            <person name="Mardis E.R."/>
            <person name="Wilson R.K."/>
        </authorList>
    </citation>
    <scope>NUCLEOTIDE SEQUENCE [LARGE SCALE GENOMIC DNA]</scope>
    <source>
        <strain evidence="6">GED7749B</strain>
    </source>
</reference>
<feature type="signal peptide" evidence="1">
    <location>
        <begin position="1"/>
        <end position="25"/>
    </location>
</feature>
<evidence type="ECO:0000259" key="2">
    <source>
        <dbReference type="PROSITE" id="PS51677"/>
    </source>
</evidence>
<dbReference type="Gene3D" id="3.20.20.370">
    <property type="entry name" value="Glycoside hydrolase/deacetylase"/>
    <property type="match status" value="1"/>
</dbReference>
<evidence type="ECO:0000313" key="6">
    <source>
        <dbReference type="Proteomes" id="UP000070376"/>
    </source>
</evidence>
<protein>
    <submittedName>
        <fullName evidence="4">Delta-lactam-biosynthetic de-N-acetylase</fullName>
    </submittedName>
</protein>
<organism evidence="4 6">
    <name type="scientific">Heyndrickxia coagulans</name>
    <name type="common">Weizmannia coagulans</name>
    <dbReference type="NCBI Taxonomy" id="1398"/>
    <lineage>
        <taxon>Bacteria</taxon>
        <taxon>Bacillati</taxon>
        <taxon>Bacillota</taxon>
        <taxon>Bacilli</taxon>
        <taxon>Bacillales</taxon>
        <taxon>Bacillaceae</taxon>
        <taxon>Heyndrickxia</taxon>
    </lineage>
</organism>
<dbReference type="PANTHER" id="PTHR10587:SF78">
    <property type="entry name" value="PEPTIDOGLYCAN-N-ACETYLMURAMIC ACID DEACETYLASE PDAA"/>
    <property type="match status" value="1"/>
</dbReference>
<feature type="chain" id="PRO_5015035199" evidence="1">
    <location>
        <begin position="26"/>
        <end position="262"/>
    </location>
</feature>
<evidence type="ECO:0000256" key="1">
    <source>
        <dbReference type="SAM" id="SignalP"/>
    </source>
</evidence>
<evidence type="ECO:0000313" key="5">
    <source>
        <dbReference type="Proteomes" id="UP000032024"/>
    </source>
</evidence>
<dbReference type="RefSeq" id="WP_035183746.1">
    <property type="nucleotide sequence ID" value="NZ_CP010525.1"/>
</dbReference>
<name>A0A0C5C0A6_HEYCO</name>
<dbReference type="Pfam" id="PF01522">
    <property type="entry name" value="Polysacc_deac_1"/>
    <property type="match status" value="1"/>
</dbReference>
<dbReference type="Proteomes" id="UP000070376">
    <property type="component" value="Unassembled WGS sequence"/>
</dbReference>
<evidence type="ECO:0000313" key="4">
    <source>
        <dbReference type="EMBL" id="KWZ78350.1"/>
    </source>
</evidence>
<dbReference type="GO" id="GO:0016810">
    <property type="term" value="F:hydrolase activity, acting on carbon-nitrogen (but not peptide) bonds"/>
    <property type="evidence" value="ECO:0007669"/>
    <property type="project" value="InterPro"/>
</dbReference>